<accession>A0A8J2WY20</accession>
<dbReference type="EMBL" id="CAKKNE010000004">
    <property type="protein sequence ID" value="CAH0373042.1"/>
    <property type="molecule type" value="Genomic_DNA"/>
</dbReference>
<dbReference type="AlphaFoldDB" id="A0A8J2WY20"/>
<protein>
    <submittedName>
        <fullName evidence="2">Uncharacterized protein</fullName>
    </submittedName>
</protein>
<reference evidence="2" key="1">
    <citation type="submission" date="2021-11" db="EMBL/GenBank/DDBJ databases">
        <authorList>
            <consortium name="Genoscope - CEA"/>
            <person name="William W."/>
        </authorList>
    </citation>
    <scope>NUCLEOTIDE SEQUENCE</scope>
</reference>
<organism evidence="2 3">
    <name type="scientific">Pelagomonas calceolata</name>
    <dbReference type="NCBI Taxonomy" id="35677"/>
    <lineage>
        <taxon>Eukaryota</taxon>
        <taxon>Sar</taxon>
        <taxon>Stramenopiles</taxon>
        <taxon>Ochrophyta</taxon>
        <taxon>Pelagophyceae</taxon>
        <taxon>Pelagomonadales</taxon>
        <taxon>Pelagomonadaceae</taxon>
        <taxon>Pelagomonas</taxon>
    </lineage>
</organism>
<feature type="region of interest" description="Disordered" evidence="1">
    <location>
        <begin position="1"/>
        <end position="27"/>
    </location>
</feature>
<evidence type="ECO:0000313" key="3">
    <source>
        <dbReference type="Proteomes" id="UP000789595"/>
    </source>
</evidence>
<name>A0A8J2WY20_9STRA</name>
<evidence type="ECO:0000256" key="1">
    <source>
        <dbReference type="SAM" id="MobiDB-lite"/>
    </source>
</evidence>
<comment type="caution">
    <text evidence="2">The sequence shown here is derived from an EMBL/GenBank/DDBJ whole genome shotgun (WGS) entry which is preliminary data.</text>
</comment>
<dbReference type="Proteomes" id="UP000789595">
    <property type="component" value="Unassembled WGS sequence"/>
</dbReference>
<proteinExistence type="predicted"/>
<evidence type="ECO:0000313" key="2">
    <source>
        <dbReference type="EMBL" id="CAH0373042.1"/>
    </source>
</evidence>
<sequence>MNKGATSGRCVASELREKPQSTIEPPVVTALPPPHLVFSVGLDGACGAPRAKHFVRSGLREGGGGGGRARPPQRVRSVSLKGFDSAVRRASHPRFAQRVRSCSLKNGFWSLLPLLRQFTRSVARLASLDGVNEPFAHATGSKLLRVLARGSSVCVLARSRGESTLRRSIVLGLSRHACGVLLRYWHLWSPELCAGCGRVGPGWTDGAASEYVLRPVLTVRRVFFSALAVLYLALVII</sequence>
<gene>
    <name evidence="2" type="ORF">PECAL_4P02120</name>
</gene>
<keyword evidence="3" id="KW-1185">Reference proteome</keyword>